<dbReference type="InterPro" id="IPR012337">
    <property type="entry name" value="RNaseH-like_sf"/>
</dbReference>
<keyword evidence="8" id="KW-0460">Magnesium</keyword>
<dbReference type="PRINTS" id="PR00696">
    <property type="entry name" value="RSOLVASERUVC"/>
</dbReference>
<protein>
    <submittedName>
        <fullName evidence="12">Crossover junction endodeoxyribonuclease RuvC</fullName>
        <ecNumber evidence="12">3.1.22.4</ecNumber>
    </submittedName>
</protein>
<dbReference type="GO" id="GO:0046872">
    <property type="term" value="F:metal ion binding"/>
    <property type="evidence" value="ECO:0007669"/>
    <property type="project" value="UniProtKB-KW"/>
</dbReference>
<keyword evidence="7 12" id="KW-0378">Hydrolase</keyword>
<evidence type="ECO:0000256" key="10">
    <source>
        <dbReference type="ARBA" id="ARBA00023172"/>
    </source>
</evidence>
<dbReference type="EC" id="3.1.22.4" evidence="12"/>
<evidence type="ECO:0000256" key="3">
    <source>
        <dbReference type="ARBA" id="ARBA00022722"/>
    </source>
</evidence>
<dbReference type="InterPro" id="IPR036397">
    <property type="entry name" value="RNaseH_sf"/>
</dbReference>
<dbReference type="NCBIfam" id="TIGR00228">
    <property type="entry name" value="ruvC"/>
    <property type="match status" value="1"/>
</dbReference>
<name>A0A3B0ZE93_9ZZZZ</name>
<evidence type="ECO:0000256" key="11">
    <source>
        <dbReference type="ARBA" id="ARBA00023204"/>
    </source>
</evidence>
<dbReference type="GO" id="GO:0003677">
    <property type="term" value="F:DNA binding"/>
    <property type="evidence" value="ECO:0007669"/>
    <property type="project" value="UniProtKB-KW"/>
</dbReference>
<evidence type="ECO:0000256" key="6">
    <source>
        <dbReference type="ARBA" id="ARBA00022763"/>
    </source>
</evidence>
<keyword evidence="11" id="KW-0234">DNA repair</keyword>
<evidence type="ECO:0000256" key="8">
    <source>
        <dbReference type="ARBA" id="ARBA00022842"/>
    </source>
</evidence>
<dbReference type="PANTHER" id="PTHR30194:SF3">
    <property type="entry name" value="CROSSOVER JUNCTION ENDODEOXYRIBONUCLEASE RUVC"/>
    <property type="match status" value="1"/>
</dbReference>
<keyword evidence="3" id="KW-0540">Nuclease</keyword>
<keyword evidence="9" id="KW-0238">DNA-binding</keyword>
<evidence type="ECO:0000256" key="9">
    <source>
        <dbReference type="ARBA" id="ARBA00023125"/>
    </source>
</evidence>
<evidence type="ECO:0000256" key="4">
    <source>
        <dbReference type="ARBA" id="ARBA00022723"/>
    </source>
</evidence>
<comment type="similarity">
    <text evidence="1">Belongs to the RuvC family.</text>
</comment>
<accession>A0A3B0ZE93</accession>
<keyword evidence="2" id="KW-0963">Cytoplasm</keyword>
<dbReference type="PANTHER" id="PTHR30194">
    <property type="entry name" value="CROSSOVER JUNCTION ENDODEOXYRIBONUCLEASE RUVC"/>
    <property type="match status" value="1"/>
</dbReference>
<dbReference type="InterPro" id="IPR002176">
    <property type="entry name" value="X-over_junc_endoDNase_RuvC"/>
</dbReference>
<keyword evidence="10" id="KW-0233">DNA recombination</keyword>
<dbReference type="HAMAP" id="MF_00034">
    <property type="entry name" value="RuvC"/>
    <property type="match status" value="1"/>
</dbReference>
<organism evidence="12">
    <name type="scientific">hydrothermal vent metagenome</name>
    <dbReference type="NCBI Taxonomy" id="652676"/>
    <lineage>
        <taxon>unclassified sequences</taxon>
        <taxon>metagenomes</taxon>
        <taxon>ecological metagenomes</taxon>
    </lineage>
</organism>
<keyword evidence="6" id="KW-0227">DNA damage</keyword>
<dbReference type="GO" id="GO:0006281">
    <property type="term" value="P:DNA repair"/>
    <property type="evidence" value="ECO:0007669"/>
    <property type="project" value="UniProtKB-KW"/>
</dbReference>
<reference evidence="12" key="1">
    <citation type="submission" date="2018-06" db="EMBL/GenBank/DDBJ databases">
        <authorList>
            <person name="Zhirakovskaya E."/>
        </authorList>
    </citation>
    <scope>NUCLEOTIDE SEQUENCE</scope>
</reference>
<dbReference type="EMBL" id="UOFS01000006">
    <property type="protein sequence ID" value="VAW91745.1"/>
    <property type="molecule type" value="Genomic_DNA"/>
</dbReference>
<dbReference type="CDD" id="cd16962">
    <property type="entry name" value="RuvC"/>
    <property type="match status" value="1"/>
</dbReference>
<evidence type="ECO:0000256" key="7">
    <source>
        <dbReference type="ARBA" id="ARBA00022801"/>
    </source>
</evidence>
<evidence type="ECO:0000256" key="1">
    <source>
        <dbReference type="ARBA" id="ARBA00009518"/>
    </source>
</evidence>
<sequence>MGIDPGSRFTGFGIIDIDGNRLSYLASGHIKVTGDAIPEKLGIIFSNLLELLQQYSPDEAAIEKVFMHRNPDSALKLGQARGAAITAVIHHQCSVAEYSATQIKQSVVGKGNASKDQIQHMVKSILNINTTLQEDAADALAIAICHSHHQKILGGSTAIKNIKGIRGGRIKT</sequence>
<evidence type="ECO:0000313" key="12">
    <source>
        <dbReference type="EMBL" id="VAW91745.1"/>
    </source>
</evidence>
<dbReference type="PROSITE" id="PS01321">
    <property type="entry name" value="RUVC"/>
    <property type="match status" value="1"/>
</dbReference>
<keyword evidence="4" id="KW-0479">Metal-binding</keyword>
<evidence type="ECO:0000256" key="2">
    <source>
        <dbReference type="ARBA" id="ARBA00022490"/>
    </source>
</evidence>
<proteinExistence type="inferred from homology"/>
<gene>
    <name evidence="12" type="ORF">MNBD_GAMMA22-2802</name>
</gene>
<evidence type="ECO:0000256" key="5">
    <source>
        <dbReference type="ARBA" id="ARBA00022759"/>
    </source>
</evidence>
<dbReference type="GO" id="GO:0006310">
    <property type="term" value="P:DNA recombination"/>
    <property type="evidence" value="ECO:0007669"/>
    <property type="project" value="UniProtKB-KW"/>
</dbReference>
<dbReference type="Gene3D" id="3.30.420.10">
    <property type="entry name" value="Ribonuclease H-like superfamily/Ribonuclease H"/>
    <property type="match status" value="1"/>
</dbReference>
<keyword evidence="5" id="KW-0255">Endonuclease</keyword>
<dbReference type="Pfam" id="PF02075">
    <property type="entry name" value="RuvC"/>
    <property type="match status" value="1"/>
</dbReference>
<dbReference type="AlphaFoldDB" id="A0A3B0ZE93"/>
<dbReference type="FunFam" id="3.30.420.10:FF:000002">
    <property type="entry name" value="Crossover junction endodeoxyribonuclease RuvC"/>
    <property type="match status" value="1"/>
</dbReference>
<dbReference type="SUPFAM" id="SSF53098">
    <property type="entry name" value="Ribonuclease H-like"/>
    <property type="match status" value="1"/>
</dbReference>
<dbReference type="InterPro" id="IPR020563">
    <property type="entry name" value="X-over_junc_endoDNase_Mg_BS"/>
</dbReference>
<dbReference type="GO" id="GO:0008821">
    <property type="term" value="F:crossover junction DNA endonuclease activity"/>
    <property type="evidence" value="ECO:0007669"/>
    <property type="project" value="InterPro"/>
</dbReference>